<dbReference type="Proteomes" id="UP000640725">
    <property type="component" value="Unassembled WGS sequence"/>
</dbReference>
<keyword evidence="2" id="KW-1185">Reference proteome</keyword>
<evidence type="ECO:0000313" key="2">
    <source>
        <dbReference type="Proteomes" id="UP000640725"/>
    </source>
</evidence>
<gene>
    <name evidence="1" type="ORF">IQ236_04555</name>
</gene>
<comment type="caution">
    <text evidence="1">The sequence shown here is derived from an EMBL/GenBank/DDBJ whole genome shotgun (WGS) entry which is preliminary data.</text>
</comment>
<dbReference type="EMBL" id="JADEWU010000006">
    <property type="protein sequence ID" value="MBE9142493.1"/>
    <property type="molecule type" value="Genomic_DNA"/>
</dbReference>
<accession>A0ABR9U7R7</accession>
<organism evidence="1 2">
    <name type="scientific">Planktothrix mougeotii LEGE 06226</name>
    <dbReference type="NCBI Taxonomy" id="1828728"/>
    <lineage>
        <taxon>Bacteria</taxon>
        <taxon>Bacillati</taxon>
        <taxon>Cyanobacteriota</taxon>
        <taxon>Cyanophyceae</taxon>
        <taxon>Oscillatoriophycideae</taxon>
        <taxon>Oscillatoriales</taxon>
        <taxon>Microcoleaceae</taxon>
        <taxon>Planktothrix</taxon>
    </lineage>
</organism>
<evidence type="ECO:0000313" key="1">
    <source>
        <dbReference type="EMBL" id="MBE9142493.1"/>
    </source>
</evidence>
<reference evidence="1 2" key="1">
    <citation type="submission" date="2020-10" db="EMBL/GenBank/DDBJ databases">
        <authorList>
            <person name="Castelo-Branco R."/>
            <person name="Eusebio N."/>
            <person name="Adriana R."/>
            <person name="Vieira A."/>
            <person name="Brugerolle De Fraissinette N."/>
            <person name="Rezende De Castro R."/>
            <person name="Schneider M.P."/>
            <person name="Vasconcelos V."/>
            <person name="Leao P.N."/>
        </authorList>
    </citation>
    <scope>NUCLEOTIDE SEQUENCE [LARGE SCALE GENOMIC DNA]</scope>
    <source>
        <strain evidence="1 2">LEGE 06226</strain>
    </source>
</reference>
<proteinExistence type="predicted"/>
<dbReference type="RefSeq" id="WP_193868164.1">
    <property type="nucleotide sequence ID" value="NZ_JADEWU010000006.1"/>
</dbReference>
<evidence type="ECO:0008006" key="3">
    <source>
        <dbReference type="Google" id="ProtNLM"/>
    </source>
</evidence>
<name>A0ABR9U7R7_9CYAN</name>
<protein>
    <recommendedName>
        <fullName evidence="3">Restriction endonuclease</fullName>
    </recommendedName>
</protein>
<sequence>MNNMNIQNPGSALGEAIGAELEKALNSFLRQVAEQEGYHFVSKGVGTTKQGNSRKVLVMYDLFGTEYKIDAVIANHAMQPIILFESKYLRYTKHNRDKGSWICNTHSALRRRYSSIRSSIAVLAGNWTRTSLAMMTSYNINVFMIPFQLICELLQEHNIEFDWREKDRNIAAQSWIEYNSLSLDEKTRIGREMMAPIQSNLEQSVLNILDDSIIREVNKISIELHSNLGEVKRYEFKTISDAIEFMSLDDLTEAFLITDSLTLFDPPPNLTA</sequence>